<dbReference type="GO" id="GO:0070475">
    <property type="term" value="P:rRNA base methylation"/>
    <property type="evidence" value="ECO:0007669"/>
    <property type="project" value="TreeGrafter"/>
</dbReference>
<comment type="caution">
    <text evidence="13">The sequence shown here is derived from an EMBL/GenBank/DDBJ whole genome shotgun (WGS) entry which is preliminary data.</text>
</comment>
<comment type="catalytic activity">
    <reaction evidence="11 12">
        <text>uridine(1498) in 16S rRNA + S-adenosyl-L-methionine = N(3)-methyluridine(1498) in 16S rRNA + S-adenosyl-L-homocysteine + H(+)</text>
        <dbReference type="Rhea" id="RHEA:42920"/>
        <dbReference type="Rhea" id="RHEA-COMP:10283"/>
        <dbReference type="Rhea" id="RHEA-COMP:10284"/>
        <dbReference type="ChEBI" id="CHEBI:15378"/>
        <dbReference type="ChEBI" id="CHEBI:57856"/>
        <dbReference type="ChEBI" id="CHEBI:59789"/>
        <dbReference type="ChEBI" id="CHEBI:65315"/>
        <dbReference type="ChEBI" id="CHEBI:74502"/>
        <dbReference type="EC" id="2.1.1.193"/>
    </reaction>
</comment>
<dbReference type="InterPro" id="IPR029028">
    <property type="entry name" value="Alpha/beta_knot_MTases"/>
</dbReference>
<evidence type="ECO:0000256" key="12">
    <source>
        <dbReference type="PIRNR" id="PIRNR015601"/>
    </source>
</evidence>
<evidence type="ECO:0000256" key="8">
    <source>
        <dbReference type="ARBA" id="ARBA00022679"/>
    </source>
</evidence>
<keyword evidence="5 12" id="KW-0963">Cytoplasm</keyword>
<comment type="function">
    <text evidence="10 12">Specifically methylates the N3 position of the uracil ring of uridine 1498 (m3U1498) in 16S rRNA. Acts on the fully assembled 30S ribosomal subunit.</text>
</comment>
<evidence type="ECO:0000256" key="1">
    <source>
        <dbReference type="ARBA" id="ARBA00004496"/>
    </source>
</evidence>
<reference evidence="13 14" key="1">
    <citation type="submission" date="2018-11" db="EMBL/GenBank/DDBJ databases">
        <authorList>
            <consortium name="Pathogen Informatics"/>
        </authorList>
    </citation>
    <scope>NUCLEOTIDE SEQUENCE [LARGE SCALE GENOMIC DNA]</scope>
    <source>
        <strain evidence="13 14">NCTC10327</strain>
    </source>
</reference>
<comment type="similarity">
    <text evidence="2 12">Belongs to the RNA methyltransferase RsmE family.</text>
</comment>
<evidence type="ECO:0000256" key="4">
    <source>
        <dbReference type="ARBA" id="ARBA00013673"/>
    </source>
</evidence>
<dbReference type="EC" id="2.1.1.193" evidence="3 12"/>
<name>A0A1B9BBE9_9ACTO</name>
<dbReference type="PANTHER" id="PTHR30027">
    <property type="entry name" value="RIBOSOMAL RNA SMALL SUBUNIT METHYLTRANSFERASE E"/>
    <property type="match status" value="1"/>
</dbReference>
<keyword evidence="6 12" id="KW-0698">rRNA processing</keyword>
<comment type="subcellular location">
    <subcellularLocation>
        <location evidence="1 12">Cytoplasm</location>
    </subcellularLocation>
</comment>
<dbReference type="InterPro" id="IPR046887">
    <property type="entry name" value="RsmE_PUA-like"/>
</dbReference>
<evidence type="ECO:0000313" key="13">
    <source>
        <dbReference type="EMBL" id="VDG76384.1"/>
    </source>
</evidence>
<dbReference type="InterPro" id="IPR046886">
    <property type="entry name" value="RsmE_MTase_dom"/>
</dbReference>
<dbReference type="Pfam" id="PF20260">
    <property type="entry name" value="PUA_4"/>
    <property type="match status" value="1"/>
</dbReference>
<dbReference type="NCBIfam" id="NF008693">
    <property type="entry name" value="PRK11713.2-3"/>
    <property type="match status" value="1"/>
</dbReference>
<evidence type="ECO:0000256" key="3">
    <source>
        <dbReference type="ARBA" id="ARBA00012328"/>
    </source>
</evidence>
<dbReference type="InterPro" id="IPR015947">
    <property type="entry name" value="PUA-like_sf"/>
</dbReference>
<dbReference type="InterPro" id="IPR006700">
    <property type="entry name" value="RsmE"/>
</dbReference>
<keyword evidence="8 12" id="KW-0808">Transferase</keyword>
<dbReference type="Proteomes" id="UP000269974">
    <property type="component" value="Unassembled WGS sequence"/>
</dbReference>
<dbReference type="PANTHER" id="PTHR30027:SF3">
    <property type="entry name" value="16S RRNA (URACIL(1498)-N(3))-METHYLTRANSFERASE"/>
    <property type="match status" value="1"/>
</dbReference>
<dbReference type="SUPFAM" id="SSF75217">
    <property type="entry name" value="alpha/beta knot"/>
    <property type="match status" value="1"/>
</dbReference>
<evidence type="ECO:0000256" key="10">
    <source>
        <dbReference type="ARBA" id="ARBA00025699"/>
    </source>
</evidence>
<dbReference type="SUPFAM" id="SSF88697">
    <property type="entry name" value="PUA domain-like"/>
    <property type="match status" value="1"/>
</dbReference>
<gene>
    <name evidence="13" type="primary">rsmE</name>
    <name evidence="13" type="ORF">NCTC10327_01029</name>
</gene>
<dbReference type="GO" id="GO:0070042">
    <property type="term" value="F:rRNA (uridine-N3-)-methyltransferase activity"/>
    <property type="evidence" value="ECO:0007669"/>
    <property type="project" value="TreeGrafter"/>
</dbReference>
<dbReference type="GO" id="GO:0005737">
    <property type="term" value="C:cytoplasm"/>
    <property type="evidence" value="ECO:0007669"/>
    <property type="project" value="UniProtKB-SubCell"/>
</dbReference>
<keyword evidence="7 12" id="KW-0489">Methyltransferase</keyword>
<organism evidence="13 14">
    <name type="scientific">Actinobaculum suis</name>
    <dbReference type="NCBI Taxonomy" id="1657"/>
    <lineage>
        <taxon>Bacteria</taxon>
        <taxon>Bacillati</taxon>
        <taxon>Actinomycetota</taxon>
        <taxon>Actinomycetes</taxon>
        <taxon>Actinomycetales</taxon>
        <taxon>Actinomycetaceae</taxon>
        <taxon>Actinobaculum</taxon>
    </lineage>
</organism>
<sequence length="254" mass="26781">MTLPLFLAGPAATASPGSSLALTGEEARHAAQVRRIRTGEEIYISDGAGTRATCTVTDITKREVLTRVLEVERIAAPSCPITLVQALAKGGRDEQAVETATEFGAWDFLPWQSERTVVRWRGKEEKGVARWQAVARAAAKQSRRAYVPCVHEPVTTNQLTAQVSAAVETGACVLICHESASLPLTQVAAVASAQAVWIIIGPEGGISSGELAALEKAGGVPVLLAPHVLRAATAGPYALATVHALRATARYDRD</sequence>
<protein>
    <recommendedName>
        <fullName evidence="4 12">Ribosomal RNA small subunit methyltransferase E</fullName>
        <ecNumber evidence="3 12">2.1.1.193</ecNumber>
    </recommendedName>
</protein>
<dbReference type="CDD" id="cd18084">
    <property type="entry name" value="RsmE-like"/>
    <property type="match status" value="1"/>
</dbReference>
<dbReference type="OrthoDB" id="9808126at2"/>
<dbReference type="Gene3D" id="2.40.240.20">
    <property type="entry name" value="Hypothetical PUA domain-like, domain 1"/>
    <property type="match status" value="1"/>
</dbReference>
<dbReference type="EMBL" id="UYIO01000001">
    <property type="protein sequence ID" value="VDG76384.1"/>
    <property type="molecule type" value="Genomic_DNA"/>
</dbReference>
<evidence type="ECO:0000313" key="14">
    <source>
        <dbReference type="Proteomes" id="UP000269974"/>
    </source>
</evidence>
<evidence type="ECO:0000256" key="9">
    <source>
        <dbReference type="ARBA" id="ARBA00022691"/>
    </source>
</evidence>
<dbReference type="AlphaFoldDB" id="A0A1B9BBE9"/>
<dbReference type="Pfam" id="PF04452">
    <property type="entry name" value="Methyltrans_RNA"/>
    <property type="match status" value="1"/>
</dbReference>
<evidence type="ECO:0000256" key="5">
    <source>
        <dbReference type="ARBA" id="ARBA00022490"/>
    </source>
</evidence>
<proteinExistence type="inferred from homology"/>
<evidence type="ECO:0000256" key="7">
    <source>
        <dbReference type="ARBA" id="ARBA00022603"/>
    </source>
</evidence>
<dbReference type="RefSeq" id="WP_065415343.1">
    <property type="nucleotide sequence ID" value="NZ_MASX01000036.1"/>
</dbReference>
<dbReference type="Gene3D" id="3.40.1280.10">
    <property type="match status" value="1"/>
</dbReference>
<evidence type="ECO:0000256" key="11">
    <source>
        <dbReference type="ARBA" id="ARBA00047944"/>
    </source>
</evidence>
<evidence type="ECO:0000256" key="6">
    <source>
        <dbReference type="ARBA" id="ARBA00022552"/>
    </source>
</evidence>
<keyword evidence="9 12" id="KW-0949">S-adenosyl-L-methionine</keyword>
<evidence type="ECO:0000256" key="2">
    <source>
        <dbReference type="ARBA" id="ARBA00005528"/>
    </source>
</evidence>
<accession>A0A1B9BBE9</accession>
<dbReference type="InterPro" id="IPR029026">
    <property type="entry name" value="tRNA_m1G_MTases_N"/>
</dbReference>
<dbReference type="PIRSF" id="PIRSF015601">
    <property type="entry name" value="MTase_slr0722"/>
    <property type="match status" value="1"/>
</dbReference>
<dbReference type="NCBIfam" id="TIGR00046">
    <property type="entry name" value="RsmE family RNA methyltransferase"/>
    <property type="match status" value="1"/>
</dbReference>